<evidence type="ECO:0000313" key="2">
    <source>
        <dbReference type="Proteomes" id="UP000799755"/>
    </source>
</evidence>
<dbReference type="EMBL" id="MU003513">
    <property type="protein sequence ID" value="KAF2469178.1"/>
    <property type="molecule type" value="Genomic_DNA"/>
</dbReference>
<protein>
    <submittedName>
        <fullName evidence="1">Uncharacterized protein</fullName>
    </submittedName>
</protein>
<evidence type="ECO:0000313" key="1">
    <source>
        <dbReference type="EMBL" id="KAF2469178.1"/>
    </source>
</evidence>
<comment type="caution">
    <text evidence="1">The sequence shown here is derived from an EMBL/GenBank/DDBJ whole genome shotgun (WGS) entry which is preliminary data.</text>
</comment>
<name>A0ACB6QRI2_9PLEO</name>
<organism evidence="1 2">
    <name type="scientific">Lindgomyces ingoldianus</name>
    <dbReference type="NCBI Taxonomy" id="673940"/>
    <lineage>
        <taxon>Eukaryota</taxon>
        <taxon>Fungi</taxon>
        <taxon>Dikarya</taxon>
        <taxon>Ascomycota</taxon>
        <taxon>Pezizomycotina</taxon>
        <taxon>Dothideomycetes</taxon>
        <taxon>Pleosporomycetidae</taxon>
        <taxon>Pleosporales</taxon>
        <taxon>Lindgomycetaceae</taxon>
        <taxon>Lindgomyces</taxon>
    </lineage>
</organism>
<accession>A0ACB6QRI2</accession>
<proteinExistence type="predicted"/>
<keyword evidence="2" id="KW-1185">Reference proteome</keyword>
<dbReference type="Proteomes" id="UP000799755">
    <property type="component" value="Unassembled WGS sequence"/>
</dbReference>
<sequence>MEILSLVSIQNAPIPSFFKDVVDLKCFCNQAKSLSTSDCTSLFLKALLEAPHQYNTLPLHYHPAVQFLSKEMSKETRRAVLLHDGDISGDWMQRTSRGSGAGLLTLTQYDVFLHFVDPSCLPCLHFNSTKNAIQRPFTRRGKILRSSNLNKDGCGLDTIISRTPKGYSRKIKPMLIQGLLRLSLTTSKMQDSSSAKDLALSQELIKRINMPANLETAHIRSQDFETCFVSKYTATVGERDRSLEHFTFDYATATPSPLLLKRPCPQPHSLSSPYSFSPSLYIFIQTIVNVSGVYAESHFQAPALRHMLRWCSFKLAFTNLKSQKHYHTHLYHRAQVVLQNKRLIPCRSVRAAPPLDEADKIVLCSSTSKVDVKRMSIKYAGLEPVAKEGNPIACHSFYGTYMPWL</sequence>
<reference evidence="1" key="1">
    <citation type="journal article" date="2020" name="Stud. Mycol.">
        <title>101 Dothideomycetes genomes: a test case for predicting lifestyles and emergence of pathogens.</title>
        <authorList>
            <person name="Haridas S."/>
            <person name="Albert R."/>
            <person name="Binder M."/>
            <person name="Bloem J."/>
            <person name="Labutti K."/>
            <person name="Salamov A."/>
            <person name="Andreopoulos B."/>
            <person name="Baker S."/>
            <person name="Barry K."/>
            <person name="Bills G."/>
            <person name="Bluhm B."/>
            <person name="Cannon C."/>
            <person name="Castanera R."/>
            <person name="Culley D."/>
            <person name="Daum C."/>
            <person name="Ezra D."/>
            <person name="Gonzalez J."/>
            <person name="Henrissat B."/>
            <person name="Kuo A."/>
            <person name="Liang C."/>
            <person name="Lipzen A."/>
            <person name="Lutzoni F."/>
            <person name="Magnuson J."/>
            <person name="Mondo S."/>
            <person name="Nolan M."/>
            <person name="Ohm R."/>
            <person name="Pangilinan J."/>
            <person name="Park H.-J."/>
            <person name="Ramirez L."/>
            <person name="Alfaro M."/>
            <person name="Sun H."/>
            <person name="Tritt A."/>
            <person name="Yoshinaga Y."/>
            <person name="Zwiers L.-H."/>
            <person name="Turgeon B."/>
            <person name="Goodwin S."/>
            <person name="Spatafora J."/>
            <person name="Crous P."/>
            <person name="Grigoriev I."/>
        </authorList>
    </citation>
    <scope>NUCLEOTIDE SEQUENCE</scope>
    <source>
        <strain evidence="1">ATCC 200398</strain>
    </source>
</reference>
<gene>
    <name evidence="1" type="ORF">BDR25DRAFT_356954</name>
</gene>